<sequence>MKIMPCPLNGPRNISEFVYGGDVSPLPSVESAPDKAWAEHTFYAYNGTGVAREWWYHTPSGYWFVAERHRVSDDILRTYDPSELPSDESTPDGETC</sequence>
<dbReference type="Proteomes" id="UP001620597">
    <property type="component" value="Unassembled WGS sequence"/>
</dbReference>
<name>A0ABW8NIM6_9GAMM</name>
<evidence type="ECO:0000313" key="2">
    <source>
        <dbReference type="Proteomes" id="UP001620597"/>
    </source>
</evidence>
<dbReference type="RefSeq" id="WP_369855850.1">
    <property type="nucleotide sequence ID" value="NZ_JBBKTX010000011.1"/>
</dbReference>
<accession>A0ABW8NIM6</accession>
<dbReference type="EMBL" id="JBBKTX010000011">
    <property type="protein sequence ID" value="MFK4752824.1"/>
    <property type="molecule type" value="Genomic_DNA"/>
</dbReference>
<reference evidence="1 2" key="1">
    <citation type="submission" date="2024-03" db="EMBL/GenBank/DDBJ databases">
        <title>High-quality draft genome sequence of Oceanobacter sp. wDCs-4.</title>
        <authorList>
            <person name="Dong C."/>
        </authorList>
    </citation>
    <scope>NUCLEOTIDE SEQUENCE [LARGE SCALE GENOMIC DNA]</scope>
    <source>
        <strain evidence="2">wDCs-4</strain>
    </source>
</reference>
<gene>
    <name evidence="1" type="ORF">WG929_10430</name>
</gene>
<dbReference type="InterPro" id="IPR006279">
    <property type="entry name" value="SoxD"/>
</dbReference>
<comment type="caution">
    <text evidence="1">The sequence shown here is derived from an EMBL/GenBank/DDBJ whole genome shotgun (WGS) entry which is preliminary data.</text>
</comment>
<dbReference type="InterPro" id="IPR038561">
    <property type="entry name" value="SoxD_sf"/>
</dbReference>
<dbReference type="Gene3D" id="3.30.2270.10">
    <property type="entry name" value="Folate-binding superfamily"/>
    <property type="match status" value="1"/>
</dbReference>
<organism evidence="1 2">
    <name type="scientific">Oceanobacter antarcticus</name>
    <dbReference type="NCBI Taxonomy" id="3133425"/>
    <lineage>
        <taxon>Bacteria</taxon>
        <taxon>Pseudomonadati</taxon>
        <taxon>Pseudomonadota</taxon>
        <taxon>Gammaproteobacteria</taxon>
        <taxon>Oceanospirillales</taxon>
        <taxon>Oceanospirillaceae</taxon>
        <taxon>Oceanobacter</taxon>
    </lineage>
</organism>
<proteinExistence type="predicted"/>
<keyword evidence="2" id="KW-1185">Reference proteome</keyword>
<evidence type="ECO:0000313" key="1">
    <source>
        <dbReference type="EMBL" id="MFK4752824.1"/>
    </source>
</evidence>
<protein>
    <submittedName>
        <fullName evidence="1">Sarcosine oxidase subunit delta</fullName>
    </submittedName>
</protein>
<dbReference type="Pfam" id="PF04267">
    <property type="entry name" value="SoxD"/>
    <property type="match status" value="1"/>
</dbReference>